<proteinExistence type="inferred from homology"/>
<dbReference type="EMBL" id="JH687833">
    <property type="protein sequence ID" value="EJD37926.1"/>
    <property type="molecule type" value="Genomic_DNA"/>
</dbReference>
<dbReference type="GO" id="GO:0016491">
    <property type="term" value="F:oxidoreductase activity"/>
    <property type="evidence" value="ECO:0007669"/>
    <property type="project" value="UniProtKB-KW"/>
</dbReference>
<dbReference type="OrthoDB" id="191139at2759"/>
<dbReference type="AlphaFoldDB" id="J0DBD9"/>
<protein>
    <submittedName>
        <fullName evidence="4">NAD(P)-binding protein</fullName>
    </submittedName>
</protein>
<dbReference type="PRINTS" id="PR00081">
    <property type="entry name" value="GDHRDH"/>
</dbReference>
<sequence>MSTFDELFPPRKSAWTADQMPDLSGKVFIVTGGNSGIGKETVKQLLKKGAKAYMASRSKARAEEAISELEATTGGRRAIFLELDLADLASVRRAAQEFVAKETALHALFNSGGVMACPIDMITKDGYDLQFGTNVLGHFYFTKLLLPILQHTSSSYPTGEKARIIDTSGSIYKLYPRINYDTLRDGRARRKLSTTRLYAQSKFGNILVTNELARRYGDNLVAISLHPGVIDTGLQRHMGFVGEFHTKEPLFLIDLQQRTLLRPAWMGAINQLYAGTDPAATAMNGKYLIPWAREGRLTSEAKDQHEAEKLWGWLEAQVELSEKEGPV</sequence>
<dbReference type="InterPro" id="IPR036291">
    <property type="entry name" value="NAD(P)-bd_dom_sf"/>
</dbReference>
<name>J0DBD9_AURST</name>
<organism evidence="4 5">
    <name type="scientific">Auricularia subglabra (strain TFB-10046 / SS5)</name>
    <name type="common">White-rot fungus</name>
    <name type="synonym">Auricularia delicata (strain TFB10046)</name>
    <dbReference type="NCBI Taxonomy" id="717982"/>
    <lineage>
        <taxon>Eukaryota</taxon>
        <taxon>Fungi</taxon>
        <taxon>Dikarya</taxon>
        <taxon>Basidiomycota</taxon>
        <taxon>Agaricomycotina</taxon>
        <taxon>Agaricomycetes</taxon>
        <taxon>Auriculariales</taxon>
        <taxon>Auriculariaceae</taxon>
        <taxon>Auricularia</taxon>
    </lineage>
</organism>
<keyword evidence="5" id="KW-1185">Reference proteome</keyword>
<dbReference type="InParanoid" id="J0DBD9"/>
<reference evidence="5" key="1">
    <citation type="journal article" date="2012" name="Science">
        <title>The Paleozoic origin of enzymatic lignin decomposition reconstructed from 31 fungal genomes.</title>
        <authorList>
            <person name="Floudas D."/>
            <person name="Binder M."/>
            <person name="Riley R."/>
            <person name="Barry K."/>
            <person name="Blanchette R.A."/>
            <person name="Henrissat B."/>
            <person name="Martinez A.T."/>
            <person name="Otillar R."/>
            <person name="Spatafora J.W."/>
            <person name="Yadav J.S."/>
            <person name="Aerts A."/>
            <person name="Benoit I."/>
            <person name="Boyd A."/>
            <person name="Carlson A."/>
            <person name="Copeland A."/>
            <person name="Coutinho P.M."/>
            <person name="de Vries R.P."/>
            <person name="Ferreira P."/>
            <person name="Findley K."/>
            <person name="Foster B."/>
            <person name="Gaskell J."/>
            <person name="Glotzer D."/>
            <person name="Gorecki P."/>
            <person name="Heitman J."/>
            <person name="Hesse C."/>
            <person name="Hori C."/>
            <person name="Igarashi K."/>
            <person name="Jurgens J.A."/>
            <person name="Kallen N."/>
            <person name="Kersten P."/>
            <person name="Kohler A."/>
            <person name="Kuees U."/>
            <person name="Kumar T.K.A."/>
            <person name="Kuo A."/>
            <person name="LaButti K."/>
            <person name="Larrondo L.F."/>
            <person name="Lindquist E."/>
            <person name="Ling A."/>
            <person name="Lombard V."/>
            <person name="Lucas S."/>
            <person name="Lundell T."/>
            <person name="Martin R."/>
            <person name="McLaughlin D.J."/>
            <person name="Morgenstern I."/>
            <person name="Morin E."/>
            <person name="Murat C."/>
            <person name="Nagy L.G."/>
            <person name="Nolan M."/>
            <person name="Ohm R.A."/>
            <person name="Patyshakuliyeva A."/>
            <person name="Rokas A."/>
            <person name="Ruiz-Duenas F.J."/>
            <person name="Sabat G."/>
            <person name="Salamov A."/>
            <person name="Samejima M."/>
            <person name="Schmutz J."/>
            <person name="Slot J.C."/>
            <person name="St John F."/>
            <person name="Stenlid J."/>
            <person name="Sun H."/>
            <person name="Sun S."/>
            <person name="Syed K."/>
            <person name="Tsang A."/>
            <person name="Wiebenga A."/>
            <person name="Young D."/>
            <person name="Pisabarro A."/>
            <person name="Eastwood D.C."/>
            <person name="Martin F."/>
            <person name="Cullen D."/>
            <person name="Grigoriev I.V."/>
            <person name="Hibbett D.S."/>
        </authorList>
    </citation>
    <scope>NUCLEOTIDE SEQUENCE [LARGE SCALE GENOMIC DNA]</scope>
    <source>
        <strain evidence="5">TFB10046</strain>
    </source>
</reference>
<evidence type="ECO:0000256" key="1">
    <source>
        <dbReference type="ARBA" id="ARBA00006484"/>
    </source>
</evidence>
<evidence type="ECO:0000313" key="4">
    <source>
        <dbReference type="EMBL" id="EJD37926.1"/>
    </source>
</evidence>
<dbReference type="Gene3D" id="3.40.50.720">
    <property type="entry name" value="NAD(P)-binding Rossmann-like Domain"/>
    <property type="match status" value="1"/>
</dbReference>
<dbReference type="PANTHER" id="PTHR24320:SF236">
    <property type="entry name" value="SHORT-CHAIN DEHYDROGENASE-RELATED"/>
    <property type="match status" value="1"/>
</dbReference>
<gene>
    <name evidence="4" type="ORF">AURDEDRAFT_72752</name>
</gene>
<dbReference type="Pfam" id="PF00106">
    <property type="entry name" value="adh_short"/>
    <property type="match status" value="1"/>
</dbReference>
<evidence type="ECO:0000256" key="3">
    <source>
        <dbReference type="ARBA" id="ARBA00023002"/>
    </source>
</evidence>
<dbReference type="InterPro" id="IPR002347">
    <property type="entry name" value="SDR_fam"/>
</dbReference>
<dbReference type="FunCoup" id="J0DBD9">
    <property type="interactions" value="42"/>
</dbReference>
<evidence type="ECO:0000256" key="2">
    <source>
        <dbReference type="ARBA" id="ARBA00022857"/>
    </source>
</evidence>
<dbReference type="eggNOG" id="KOG1208">
    <property type="taxonomic scope" value="Eukaryota"/>
</dbReference>
<keyword evidence="2" id="KW-0521">NADP</keyword>
<accession>J0DBD9</accession>
<dbReference type="PANTHER" id="PTHR24320">
    <property type="entry name" value="RETINOL DEHYDROGENASE"/>
    <property type="match status" value="1"/>
</dbReference>
<keyword evidence="3" id="KW-0560">Oxidoreductase</keyword>
<evidence type="ECO:0000313" key="5">
    <source>
        <dbReference type="Proteomes" id="UP000006514"/>
    </source>
</evidence>
<dbReference type="SUPFAM" id="SSF51735">
    <property type="entry name" value="NAD(P)-binding Rossmann-fold domains"/>
    <property type="match status" value="1"/>
</dbReference>
<dbReference type="Proteomes" id="UP000006514">
    <property type="component" value="Unassembled WGS sequence"/>
</dbReference>
<comment type="similarity">
    <text evidence="1">Belongs to the short-chain dehydrogenases/reductases (SDR) family.</text>
</comment>
<dbReference type="KEGG" id="adl:AURDEDRAFT_72752"/>
<dbReference type="OMA" id="NEVIFMM"/>